<keyword evidence="3" id="KW-1185">Reference proteome</keyword>
<sequence>MDDDDRWAEARRILDGLPSEALESRVRHRRRLAVLLGTGLVLLAAGAAFAVLAWLGDEPVTADDDPRWRTIAGLVLTAGASVLVIVGAVNQWRANRRLGGLRTPLVGLDRRQQKLLLDELRGVLPLDQAHVGLVRHLAERQAGQRALLLLQLGLLLSFVAQFIVSPSGWRLAMVLVFGAGFAVIAPMVLRNEHQARRFLAEHPDPRMAP</sequence>
<dbReference type="EMBL" id="SHKV01000001">
    <property type="protein sequence ID" value="RZU30749.1"/>
    <property type="molecule type" value="Genomic_DNA"/>
</dbReference>
<feature type="transmembrane region" description="Helical" evidence="1">
    <location>
        <begin position="146"/>
        <end position="164"/>
    </location>
</feature>
<feature type="transmembrane region" description="Helical" evidence="1">
    <location>
        <begin position="32"/>
        <end position="56"/>
    </location>
</feature>
<protein>
    <submittedName>
        <fullName evidence="2">Uncharacterized protein</fullName>
    </submittedName>
</protein>
<comment type="caution">
    <text evidence="2">The sequence shown here is derived from an EMBL/GenBank/DDBJ whole genome shotgun (WGS) entry which is preliminary data.</text>
</comment>
<evidence type="ECO:0000313" key="2">
    <source>
        <dbReference type="EMBL" id="RZU30749.1"/>
    </source>
</evidence>
<name>A0A4Q7Y4I6_9ACTN</name>
<keyword evidence="1" id="KW-1133">Transmembrane helix</keyword>
<reference evidence="2 3" key="1">
    <citation type="submission" date="2019-02" db="EMBL/GenBank/DDBJ databases">
        <title>Sequencing the genomes of 1000 actinobacteria strains.</title>
        <authorList>
            <person name="Klenk H.-P."/>
        </authorList>
    </citation>
    <scope>NUCLEOTIDE SEQUENCE [LARGE SCALE GENOMIC DNA]</scope>
    <source>
        <strain evidence="2 3">DSM 44509</strain>
    </source>
</reference>
<evidence type="ECO:0000313" key="3">
    <source>
        <dbReference type="Proteomes" id="UP000292507"/>
    </source>
</evidence>
<feature type="transmembrane region" description="Helical" evidence="1">
    <location>
        <begin position="170"/>
        <end position="189"/>
    </location>
</feature>
<dbReference type="OrthoDB" id="5193615at2"/>
<feature type="transmembrane region" description="Helical" evidence="1">
    <location>
        <begin position="68"/>
        <end position="89"/>
    </location>
</feature>
<accession>A0A4Q7Y4I6</accession>
<proteinExistence type="predicted"/>
<gene>
    <name evidence="2" type="ORF">BKA19_0375</name>
</gene>
<organism evidence="2 3">
    <name type="scientific">Blastococcus saxobsidens</name>
    <dbReference type="NCBI Taxonomy" id="138336"/>
    <lineage>
        <taxon>Bacteria</taxon>
        <taxon>Bacillati</taxon>
        <taxon>Actinomycetota</taxon>
        <taxon>Actinomycetes</taxon>
        <taxon>Geodermatophilales</taxon>
        <taxon>Geodermatophilaceae</taxon>
        <taxon>Blastococcus</taxon>
    </lineage>
</organism>
<evidence type="ECO:0000256" key="1">
    <source>
        <dbReference type="SAM" id="Phobius"/>
    </source>
</evidence>
<dbReference type="AlphaFoldDB" id="A0A4Q7Y4I6"/>
<dbReference type="Proteomes" id="UP000292507">
    <property type="component" value="Unassembled WGS sequence"/>
</dbReference>
<keyword evidence="1" id="KW-0812">Transmembrane</keyword>
<dbReference type="RefSeq" id="WP_104527139.1">
    <property type="nucleotide sequence ID" value="NZ_POQT01000004.1"/>
</dbReference>
<keyword evidence="1" id="KW-0472">Membrane</keyword>